<dbReference type="PANTHER" id="PTHR10192">
    <property type="entry name" value="MOLYBDOPTERIN BIOSYNTHESIS PROTEIN"/>
    <property type="match status" value="1"/>
</dbReference>
<dbReference type="NCBIfam" id="NF045515">
    <property type="entry name" value="Glp_gephyrin"/>
    <property type="match status" value="1"/>
</dbReference>
<dbReference type="InterPro" id="IPR036135">
    <property type="entry name" value="MoeA_linker/N_sf"/>
</dbReference>
<dbReference type="EC" id="2.10.1.1" evidence="5 13"/>
<keyword evidence="9 13" id="KW-0479">Metal-binding</keyword>
<evidence type="ECO:0000256" key="1">
    <source>
        <dbReference type="ARBA" id="ARBA00001946"/>
    </source>
</evidence>
<dbReference type="GO" id="GO:0061599">
    <property type="term" value="F:molybdopterin molybdotransferase activity"/>
    <property type="evidence" value="ECO:0007669"/>
    <property type="project" value="UniProtKB-UniRule"/>
</dbReference>
<keyword evidence="16" id="KW-1185">Reference proteome</keyword>
<dbReference type="Pfam" id="PF03453">
    <property type="entry name" value="MoeA_N"/>
    <property type="match status" value="1"/>
</dbReference>
<evidence type="ECO:0000256" key="5">
    <source>
        <dbReference type="ARBA" id="ARBA00013269"/>
    </source>
</evidence>
<dbReference type="InterPro" id="IPR001453">
    <property type="entry name" value="MoaB/Mog_dom"/>
</dbReference>
<protein>
    <recommendedName>
        <fullName evidence="6 13">Molybdopterin molybdenumtransferase</fullName>
        <ecNumber evidence="5 13">2.10.1.1</ecNumber>
    </recommendedName>
</protein>
<dbReference type="Gene3D" id="2.170.190.11">
    <property type="entry name" value="Molybdopterin biosynthesis moea protein, domain 3"/>
    <property type="match status" value="1"/>
</dbReference>
<evidence type="ECO:0000313" key="16">
    <source>
        <dbReference type="Proteomes" id="UP000521032"/>
    </source>
</evidence>
<dbReference type="InterPro" id="IPR038987">
    <property type="entry name" value="MoeA-like"/>
</dbReference>
<dbReference type="UniPathway" id="UPA00344"/>
<comment type="cofactor">
    <cofactor evidence="1 13">
        <name>Mg(2+)</name>
        <dbReference type="ChEBI" id="CHEBI:18420"/>
    </cofactor>
</comment>
<dbReference type="SMART" id="SM00852">
    <property type="entry name" value="MoCF_biosynth"/>
    <property type="match status" value="1"/>
</dbReference>
<evidence type="ECO:0000256" key="11">
    <source>
        <dbReference type="ARBA" id="ARBA00023150"/>
    </source>
</evidence>
<dbReference type="AlphaFoldDB" id="A0A6V7R5B7"/>
<dbReference type="InterPro" id="IPR036425">
    <property type="entry name" value="MoaB/Mog-like_dom_sf"/>
</dbReference>
<dbReference type="PANTHER" id="PTHR10192:SF5">
    <property type="entry name" value="GEPHYRIN"/>
    <property type="match status" value="1"/>
</dbReference>
<dbReference type="SUPFAM" id="SSF63882">
    <property type="entry name" value="MoeA N-terminal region -like"/>
    <property type="match status" value="1"/>
</dbReference>
<dbReference type="EMBL" id="CAJEWE010000006">
    <property type="protein sequence ID" value="CAD2072571.1"/>
    <property type="molecule type" value="Genomic_DNA"/>
</dbReference>
<dbReference type="Pfam" id="PF03454">
    <property type="entry name" value="MoeA_C"/>
    <property type="match status" value="1"/>
</dbReference>
<dbReference type="Gene3D" id="2.40.340.10">
    <property type="entry name" value="MoeA, C-terminal, domain IV"/>
    <property type="match status" value="1"/>
</dbReference>
<dbReference type="FunFam" id="3.40.980.10:FF:000004">
    <property type="entry name" value="Molybdopterin molybdenumtransferase"/>
    <property type="match status" value="1"/>
</dbReference>
<keyword evidence="10 13" id="KW-0460">Magnesium</keyword>
<dbReference type="GO" id="GO:0005829">
    <property type="term" value="C:cytosol"/>
    <property type="evidence" value="ECO:0007669"/>
    <property type="project" value="TreeGrafter"/>
</dbReference>
<dbReference type="InterPro" id="IPR005111">
    <property type="entry name" value="MoeA_C_domain_IV"/>
</dbReference>
<reference evidence="15 16" key="1">
    <citation type="submission" date="2020-07" db="EMBL/GenBank/DDBJ databases">
        <authorList>
            <person name="Criscuolo A."/>
        </authorList>
    </citation>
    <scope>NUCLEOTIDE SEQUENCE [LARGE SCALE GENOMIC DNA]</scope>
    <source>
        <strain evidence="16">CIP 111030</strain>
    </source>
</reference>
<evidence type="ECO:0000256" key="12">
    <source>
        <dbReference type="ARBA" id="ARBA00047317"/>
    </source>
</evidence>
<accession>A0A6V7R5B7</accession>
<dbReference type="Proteomes" id="UP000521032">
    <property type="component" value="Unassembled WGS sequence"/>
</dbReference>
<dbReference type="InterPro" id="IPR005110">
    <property type="entry name" value="MoeA_linker/N"/>
</dbReference>
<evidence type="ECO:0000256" key="9">
    <source>
        <dbReference type="ARBA" id="ARBA00022723"/>
    </source>
</evidence>
<evidence type="ECO:0000256" key="4">
    <source>
        <dbReference type="ARBA" id="ARBA00010763"/>
    </source>
</evidence>
<evidence type="ECO:0000256" key="2">
    <source>
        <dbReference type="ARBA" id="ARBA00002901"/>
    </source>
</evidence>
<feature type="domain" description="MoaB/Mog" evidence="14">
    <location>
        <begin position="185"/>
        <end position="323"/>
    </location>
</feature>
<keyword evidence="8 13" id="KW-0808">Transferase</keyword>
<dbReference type="NCBIfam" id="TIGR00177">
    <property type="entry name" value="molyb_syn"/>
    <property type="match status" value="1"/>
</dbReference>
<evidence type="ECO:0000256" key="13">
    <source>
        <dbReference type="RuleBase" id="RU365090"/>
    </source>
</evidence>
<dbReference type="GO" id="GO:0046872">
    <property type="term" value="F:metal ion binding"/>
    <property type="evidence" value="ECO:0007669"/>
    <property type="project" value="UniProtKB-UniRule"/>
</dbReference>
<evidence type="ECO:0000256" key="10">
    <source>
        <dbReference type="ARBA" id="ARBA00022842"/>
    </source>
</evidence>
<comment type="similarity">
    <text evidence="4 13">Belongs to the MoeA family.</text>
</comment>
<evidence type="ECO:0000256" key="3">
    <source>
        <dbReference type="ARBA" id="ARBA00005046"/>
    </source>
</evidence>
<dbReference type="Pfam" id="PF00994">
    <property type="entry name" value="MoCF_biosynth"/>
    <property type="match status" value="1"/>
</dbReference>
<keyword evidence="11 13" id="KW-0501">Molybdenum cofactor biosynthesis</keyword>
<proteinExistence type="inferred from homology"/>
<name>A0A6V7R5B7_9BACL</name>
<dbReference type="RefSeq" id="WP_186084977.1">
    <property type="nucleotide sequence ID" value="NZ_BMDB01000001.1"/>
</dbReference>
<comment type="catalytic activity">
    <reaction evidence="12">
        <text>adenylyl-molybdopterin + molybdate = Mo-molybdopterin + AMP + H(+)</text>
        <dbReference type="Rhea" id="RHEA:35047"/>
        <dbReference type="ChEBI" id="CHEBI:15378"/>
        <dbReference type="ChEBI" id="CHEBI:36264"/>
        <dbReference type="ChEBI" id="CHEBI:62727"/>
        <dbReference type="ChEBI" id="CHEBI:71302"/>
        <dbReference type="ChEBI" id="CHEBI:456215"/>
        <dbReference type="EC" id="2.10.1.1"/>
    </reaction>
</comment>
<evidence type="ECO:0000256" key="8">
    <source>
        <dbReference type="ARBA" id="ARBA00022679"/>
    </source>
</evidence>
<evidence type="ECO:0000256" key="7">
    <source>
        <dbReference type="ARBA" id="ARBA00022505"/>
    </source>
</evidence>
<sequence length="420" mass="45637">MSLGRTPIHIHEAVDRVTKNVSVLDKETVALSDSHGRFIASDLVATMDVPIFTKSAMDGFAIRSEDSKEASGENRVAFTVVEEVPAGRSSDYKLKPFEAFRIMTGAEIPESADTVVMFEQTKETDNGFTIRREFKPDENIALQGEECKEGDVILTAGSLVNPGTVATLATFGISKVDVFKRPVVGILSTGSELLEVEDELERGKIRNSNTPMVAAQLERAGVEYKKYKLEKDEFESLYKKIIEILEESDAVITTGGVSVGDYDLLPDVYKKLGAEVLFNKVAMRPGSVTTVAKFGDKYLFGLSGNPSACYSGFELFVRPVMNLMTGSKRPFAPVINATLAGDFTKPNPFTRFLRAELNFVDGEIEAKPAGFNKSNAVTSIAESNGVVILPGGTRGFKTGDKVKVMMTDVTSGAREFVAES</sequence>
<evidence type="ECO:0000256" key="6">
    <source>
        <dbReference type="ARBA" id="ARBA00021108"/>
    </source>
</evidence>
<comment type="function">
    <text evidence="2 13">Catalyzes the insertion of molybdate into adenylated molybdopterin with the concomitant release of AMP.</text>
</comment>
<keyword evidence="7 13" id="KW-0500">Molybdenum</keyword>
<organism evidence="15 16">
    <name type="scientific">Phocicoccus schoeneichii</name>
    <dbReference type="NCBI Taxonomy" id="1812261"/>
    <lineage>
        <taxon>Bacteria</taxon>
        <taxon>Bacillati</taxon>
        <taxon>Bacillota</taxon>
        <taxon>Bacilli</taxon>
        <taxon>Bacillales</taxon>
        <taxon>Salinicoccaceae</taxon>
        <taxon>Phocicoccus</taxon>
    </lineage>
</organism>
<gene>
    <name evidence="15" type="primary">moeA</name>
    <name evidence="15" type="ORF">JEOSCH030_00319</name>
</gene>
<dbReference type="FunFam" id="2.170.190.11:FF:000001">
    <property type="entry name" value="Molybdopterin molybdenumtransferase"/>
    <property type="match status" value="1"/>
</dbReference>
<dbReference type="InterPro" id="IPR036688">
    <property type="entry name" value="MoeA_C_domain_IV_sf"/>
</dbReference>
<comment type="caution">
    <text evidence="15">The sequence shown here is derived from an EMBL/GenBank/DDBJ whole genome shotgun (WGS) entry which is preliminary data.</text>
</comment>
<dbReference type="Gene3D" id="3.40.980.10">
    <property type="entry name" value="MoaB/Mog-like domain"/>
    <property type="match status" value="1"/>
</dbReference>
<dbReference type="Gene3D" id="3.90.105.10">
    <property type="entry name" value="Molybdopterin biosynthesis moea protein, domain 2"/>
    <property type="match status" value="1"/>
</dbReference>
<dbReference type="SUPFAM" id="SSF63867">
    <property type="entry name" value="MoeA C-terminal domain-like"/>
    <property type="match status" value="1"/>
</dbReference>
<evidence type="ECO:0000313" key="15">
    <source>
        <dbReference type="EMBL" id="CAD2072571.1"/>
    </source>
</evidence>
<dbReference type="GO" id="GO:0006777">
    <property type="term" value="P:Mo-molybdopterin cofactor biosynthetic process"/>
    <property type="evidence" value="ECO:0007669"/>
    <property type="project" value="UniProtKB-UniRule"/>
</dbReference>
<dbReference type="CDD" id="cd00887">
    <property type="entry name" value="MoeA"/>
    <property type="match status" value="1"/>
</dbReference>
<comment type="pathway">
    <text evidence="3 13">Cofactor biosynthesis; molybdopterin biosynthesis.</text>
</comment>
<dbReference type="SUPFAM" id="SSF53218">
    <property type="entry name" value="Molybdenum cofactor biosynthesis proteins"/>
    <property type="match status" value="1"/>
</dbReference>
<evidence type="ECO:0000259" key="14">
    <source>
        <dbReference type="SMART" id="SM00852"/>
    </source>
</evidence>